<evidence type="ECO:0000256" key="1">
    <source>
        <dbReference type="SAM" id="MobiDB-lite"/>
    </source>
</evidence>
<reference evidence="2" key="1">
    <citation type="submission" date="2014-11" db="EMBL/GenBank/DDBJ databases">
        <authorList>
            <person name="Amaro Gonzalez C."/>
        </authorList>
    </citation>
    <scope>NUCLEOTIDE SEQUENCE</scope>
</reference>
<protein>
    <submittedName>
        <fullName evidence="2">Uncharacterized protein</fullName>
    </submittedName>
</protein>
<accession>A0A0E9Q4I7</accession>
<organism evidence="2">
    <name type="scientific">Anguilla anguilla</name>
    <name type="common">European freshwater eel</name>
    <name type="synonym">Muraena anguilla</name>
    <dbReference type="NCBI Taxonomy" id="7936"/>
    <lineage>
        <taxon>Eukaryota</taxon>
        <taxon>Metazoa</taxon>
        <taxon>Chordata</taxon>
        <taxon>Craniata</taxon>
        <taxon>Vertebrata</taxon>
        <taxon>Euteleostomi</taxon>
        <taxon>Actinopterygii</taxon>
        <taxon>Neopterygii</taxon>
        <taxon>Teleostei</taxon>
        <taxon>Anguilliformes</taxon>
        <taxon>Anguillidae</taxon>
        <taxon>Anguilla</taxon>
    </lineage>
</organism>
<evidence type="ECO:0000313" key="2">
    <source>
        <dbReference type="EMBL" id="JAH11023.1"/>
    </source>
</evidence>
<feature type="compositionally biased region" description="Low complexity" evidence="1">
    <location>
        <begin position="9"/>
        <end position="20"/>
    </location>
</feature>
<feature type="compositionally biased region" description="Pro residues" evidence="1">
    <location>
        <begin position="21"/>
        <end position="34"/>
    </location>
</feature>
<sequence length="50" mass="5224">MVVSGKLISSPSPQPSLLHCSPPPLQPLPPPLTPPGGQTLPLNLLLPWIP</sequence>
<reference evidence="2" key="2">
    <citation type="journal article" date="2015" name="Fish Shellfish Immunol.">
        <title>Early steps in the European eel (Anguilla anguilla)-Vibrio vulnificus interaction in the gills: Role of the RtxA13 toxin.</title>
        <authorList>
            <person name="Callol A."/>
            <person name="Pajuelo D."/>
            <person name="Ebbesson L."/>
            <person name="Teles M."/>
            <person name="MacKenzie S."/>
            <person name="Amaro C."/>
        </authorList>
    </citation>
    <scope>NUCLEOTIDE SEQUENCE</scope>
</reference>
<feature type="region of interest" description="Disordered" evidence="1">
    <location>
        <begin position="1"/>
        <end position="36"/>
    </location>
</feature>
<name>A0A0E9Q4I7_ANGAN</name>
<dbReference type="AlphaFoldDB" id="A0A0E9Q4I7"/>
<dbReference type="EMBL" id="GBXM01097554">
    <property type="protein sequence ID" value="JAH11023.1"/>
    <property type="molecule type" value="Transcribed_RNA"/>
</dbReference>
<proteinExistence type="predicted"/>